<dbReference type="EMBL" id="JADEVV010000019">
    <property type="protein sequence ID" value="MBE9253881.1"/>
    <property type="molecule type" value="Genomic_DNA"/>
</dbReference>
<evidence type="ECO:0000313" key="2">
    <source>
        <dbReference type="Proteomes" id="UP000658720"/>
    </source>
</evidence>
<proteinExistence type="predicted"/>
<gene>
    <name evidence="1" type="ORF">IQ217_08490</name>
</gene>
<organism evidence="1 2">
    <name type="scientific">Synechocystis salina LEGE 00031</name>
    <dbReference type="NCBI Taxonomy" id="1828736"/>
    <lineage>
        <taxon>Bacteria</taxon>
        <taxon>Bacillati</taxon>
        <taxon>Cyanobacteriota</taxon>
        <taxon>Cyanophyceae</taxon>
        <taxon>Synechococcales</taxon>
        <taxon>Merismopediaceae</taxon>
        <taxon>Synechocystis</taxon>
    </lineage>
</organism>
<reference evidence="1 2" key="1">
    <citation type="submission" date="2020-10" db="EMBL/GenBank/DDBJ databases">
        <authorList>
            <person name="Castelo-Branco R."/>
            <person name="Eusebio N."/>
            <person name="Adriana R."/>
            <person name="Vieira A."/>
            <person name="Brugerolle De Fraissinette N."/>
            <person name="Rezende De Castro R."/>
            <person name="Schneider M.P."/>
            <person name="Vasconcelos V."/>
            <person name="Leao P.N."/>
        </authorList>
    </citation>
    <scope>NUCLEOTIDE SEQUENCE [LARGE SCALE GENOMIC DNA]</scope>
    <source>
        <strain evidence="1 2">LEGE 00031</strain>
    </source>
</reference>
<dbReference type="Proteomes" id="UP000658720">
    <property type="component" value="Unassembled WGS sequence"/>
</dbReference>
<name>A0ABR9VUH2_9SYNC</name>
<protein>
    <submittedName>
        <fullName evidence="1">Uncharacterized protein</fullName>
    </submittedName>
</protein>
<accession>A0ABR9VUH2</accession>
<keyword evidence="2" id="KW-1185">Reference proteome</keyword>
<comment type="caution">
    <text evidence="1">The sequence shown here is derived from an EMBL/GenBank/DDBJ whole genome shotgun (WGS) entry which is preliminary data.</text>
</comment>
<sequence>MWLILGYAGLLYATAVSVALYQKAMTMLTTTTTLTEEELAEARKWLLDCWSFDIFDIKHFLLLCDEPWLDQDELESWMLGCLSRDLAEVEDFLDNCSDAHIEAAIDEYYQGGLTAFRRSL</sequence>
<evidence type="ECO:0000313" key="1">
    <source>
        <dbReference type="EMBL" id="MBE9253881.1"/>
    </source>
</evidence>